<feature type="transmembrane region" description="Helical" evidence="7">
    <location>
        <begin position="86"/>
        <end position="112"/>
    </location>
</feature>
<keyword evidence="10" id="KW-1185">Reference proteome</keyword>
<evidence type="ECO:0000259" key="8">
    <source>
        <dbReference type="Pfam" id="PF20684"/>
    </source>
</evidence>
<feature type="compositionally biased region" description="Basic and acidic residues" evidence="6">
    <location>
        <begin position="321"/>
        <end position="351"/>
    </location>
</feature>
<evidence type="ECO:0000256" key="4">
    <source>
        <dbReference type="ARBA" id="ARBA00023136"/>
    </source>
</evidence>
<dbReference type="PANTHER" id="PTHR33048:SF110">
    <property type="entry name" value="UBID FAMILY DECARBOXYLASE"/>
    <property type="match status" value="1"/>
</dbReference>
<evidence type="ECO:0000313" key="10">
    <source>
        <dbReference type="Proteomes" id="UP000799302"/>
    </source>
</evidence>
<evidence type="ECO:0000256" key="3">
    <source>
        <dbReference type="ARBA" id="ARBA00022989"/>
    </source>
</evidence>
<feature type="transmembrane region" description="Helical" evidence="7">
    <location>
        <begin position="14"/>
        <end position="31"/>
    </location>
</feature>
<dbReference type="InterPro" id="IPR049326">
    <property type="entry name" value="Rhodopsin_dom_fungi"/>
</dbReference>
<feature type="region of interest" description="Disordered" evidence="6">
    <location>
        <begin position="314"/>
        <end position="351"/>
    </location>
</feature>
<feature type="transmembrane region" description="Helical" evidence="7">
    <location>
        <begin position="208"/>
        <end position="233"/>
    </location>
</feature>
<name>A0A6A6U807_9PEZI</name>
<proteinExistence type="inferred from homology"/>
<feature type="transmembrane region" description="Helical" evidence="7">
    <location>
        <begin position="245"/>
        <end position="264"/>
    </location>
</feature>
<evidence type="ECO:0000256" key="6">
    <source>
        <dbReference type="SAM" id="MobiDB-lite"/>
    </source>
</evidence>
<evidence type="ECO:0000256" key="2">
    <source>
        <dbReference type="ARBA" id="ARBA00022692"/>
    </source>
</evidence>
<dbReference type="EMBL" id="MU004237">
    <property type="protein sequence ID" value="KAF2667776.1"/>
    <property type="molecule type" value="Genomic_DNA"/>
</dbReference>
<evidence type="ECO:0000313" key="9">
    <source>
        <dbReference type="EMBL" id="KAF2667776.1"/>
    </source>
</evidence>
<comment type="subcellular location">
    <subcellularLocation>
        <location evidence="1">Membrane</location>
        <topology evidence="1">Multi-pass membrane protein</topology>
    </subcellularLocation>
</comment>
<dbReference type="AlphaFoldDB" id="A0A6A6U807"/>
<protein>
    <recommendedName>
        <fullName evidence="8">Rhodopsin domain-containing protein</fullName>
    </recommendedName>
</protein>
<feature type="transmembrane region" description="Helical" evidence="7">
    <location>
        <begin position="43"/>
        <end position="66"/>
    </location>
</feature>
<keyword evidence="4 7" id="KW-0472">Membrane</keyword>
<keyword evidence="2 7" id="KW-0812">Transmembrane</keyword>
<dbReference type="OrthoDB" id="3903189at2759"/>
<feature type="domain" description="Rhodopsin" evidence="8">
    <location>
        <begin position="27"/>
        <end position="226"/>
    </location>
</feature>
<dbReference type="PANTHER" id="PTHR33048">
    <property type="entry name" value="PTH11-LIKE INTEGRAL MEMBRANE PROTEIN (AFU_ORTHOLOGUE AFUA_5G11245)"/>
    <property type="match status" value="1"/>
</dbReference>
<evidence type="ECO:0000256" key="1">
    <source>
        <dbReference type="ARBA" id="ARBA00004141"/>
    </source>
</evidence>
<reference evidence="9" key="1">
    <citation type="journal article" date="2020" name="Stud. Mycol.">
        <title>101 Dothideomycetes genomes: a test case for predicting lifestyles and emergence of pathogens.</title>
        <authorList>
            <person name="Haridas S."/>
            <person name="Albert R."/>
            <person name="Binder M."/>
            <person name="Bloem J."/>
            <person name="Labutti K."/>
            <person name="Salamov A."/>
            <person name="Andreopoulos B."/>
            <person name="Baker S."/>
            <person name="Barry K."/>
            <person name="Bills G."/>
            <person name="Bluhm B."/>
            <person name="Cannon C."/>
            <person name="Castanera R."/>
            <person name="Culley D."/>
            <person name="Daum C."/>
            <person name="Ezra D."/>
            <person name="Gonzalez J."/>
            <person name="Henrissat B."/>
            <person name="Kuo A."/>
            <person name="Liang C."/>
            <person name="Lipzen A."/>
            <person name="Lutzoni F."/>
            <person name="Magnuson J."/>
            <person name="Mondo S."/>
            <person name="Nolan M."/>
            <person name="Ohm R."/>
            <person name="Pangilinan J."/>
            <person name="Park H.-J."/>
            <person name="Ramirez L."/>
            <person name="Alfaro M."/>
            <person name="Sun H."/>
            <person name="Tritt A."/>
            <person name="Yoshinaga Y."/>
            <person name="Zwiers L.-H."/>
            <person name="Turgeon B."/>
            <person name="Goodwin S."/>
            <person name="Spatafora J."/>
            <person name="Crous P."/>
            <person name="Grigoriev I."/>
        </authorList>
    </citation>
    <scope>NUCLEOTIDE SEQUENCE</scope>
    <source>
        <strain evidence="9">CBS 115976</strain>
    </source>
</reference>
<gene>
    <name evidence="9" type="ORF">BT63DRAFT_457077</name>
</gene>
<dbReference type="InterPro" id="IPR052337">
    <property type="entry name" value="SAT4-like"/>
</dbReference>
<dbReference type="Proteomes" id="UP000799302">
    <property type="component" value="Unassembled WGS sequence"/>
</dbReference>
<dbReference type="GO" id="GO:0016020">
    <property type="term" value="C:membrane"/>
    <property type="evidence" value="ECO:0007669"/>
    <property type="project" value="UniProtKB-SubCell"/>
</dbReference>
<evidence type="ECO:0000256" key="7">
    <source>
        <dbReference type="SAM" id="Phobius"/>
    </source>
</evidence>
<accession>A0A6A6U807</accession>
<comment type="similarity">
    <text evidence="5">Belongs to the SAT4 family.</text>
</comment>
<keyword evidence="3 7" id="KW-1133">Transmembrane helix</keyword>
<feature type="transmembrane region" description="Helical" evidence="7">
    <location>
        <begin position="171"/>
        <end position="196"/>
    </location>
</feature>
<evidence type="ECO:0000256" key="5">
    <source>
        <dbReference type="ARBA" id="ARBA00038359"/>
    </source>
</evidence>
<organism evidence="9 10">
    <name type="scientific">Microthyrium microscopicum</name>
    <dbReference type="NCBI Taxonomy" id="703497"/>
    <lineage>
        <taxon>Eukaryota</taxon>
        <taxon>Fungi</taxon>
        <taxon>Dikarya</taxon>
        <taxon>Ascomycota</taxon>
        <taxon>Pezizomycotina</taxon>
        <taxon>Dothideomycetes</taxon>
        <taxon>Dothideomycetes incertae sedis</taxon>
        <taxon>Microthyriales</taxon>
        <taxon>Microthyriaceae</taxon>
        <taxon>Microthyrium</taxon>
    </lineage>
</organism>
<dbReference type="Pfam" id="PF20684">
    <property type="entry name" value="Fung_rhodopsin"/>
    <property type="match status" value="1"/>
</dbReference>
<sequence length="351" mass="39855">MGLHPARPSLTREAFIWLAVVILVTAARFFTRFRYSKLRADDGVMVLALCTYIMSVVGIYVFDGVISNINFASIQPSEAHQAGKQIGTLIILVETCTQTMLWAIKACFLIIFYRYEYAVTYRRVVQVLCIYVFLTYITVLVAFFGGWCRPISTIFKMKTDIPPDKMECVYWYHYFIIQIVCDLSSNLLIFLVPTVMLARTHLPLSKKLFAGCMFALAIFTIACSVVLKILALIDPSKPGWHLWTIRFLSSAMIVANALICFPLIRRLGWAGKRPMTSHSSRVPHLVLSSNRSEDWETALYQTRRRLTLILPDPEATQSEEITEKQDKALPVDGSAKEAGHKTLRTETHPQS</sequence>
<feature type="transmembrane region" description="Helical" evidence="7">
    <location>
        <begin position="124"/>
        <end position="147"/>
    </location>
</feature>